<dbReference type="InterPro" id="IPR051967">
    <property type="entry name" value="Krueppel_C2H2-ZF"/>
</dbReference>
<evidence type="ECO:0000256" key="10">
    <source>
        <dbReference type="ARBA" id="ARBA00023242"/>
    </source>
</evidence>
<dbReference type="InterPro" id="IPR036236">
    <property type="entry name" value="Znf_C2H2_sf"/>
</dbReference>
<dbReference type="PROSITE" id="PS50157">
    <property type="entry name" value="ZINC_FINGER_C2H2_2"/>
    <property type="match status" value="4"/>
</dbReference>
<evidence type="ECO:0000256" key="8">
    <source>
        <dbReference type="ARBA" id="ARBA00023125"/>
    </source>
</evidence>
<name>A0A6A4SUZ2_SCOMX</name>
<keyword evidence="7" id="KW-0805">Transcription regulation</keyword>
<keyword evidence="3" id="KW-0479">Metal-binding</keyword>
<evidence type="ECO:0000256" key="7">
    <source>
        <dbReference type="ARBA" id="ARBA00023015"/>
    </source>
</evidence>
<accession>A0A6A4SUZ2</accession>
<evidence type="ECO:0000256" key="2">
    <source>
        <dbReference type="ARBA" id="ARBA00006991"/>
    </source>
</evidence>
<dbReference type="SUPFAM" id="SSF57667">
    <property type="entry name" value="beta-beta-alpha zinc fingers"/>
    <property type="match status" value="3"/>
</dbReference>
<feature type="region of interest" description="Disordered" evidence="12">
    <location>
        <begin position="331"/>
        <end position="371"/>
    </location>
</feature>
<feature type="region of interest" description="Disordered" evidence="12">
    <location>
        <begin position="507"/>
        <end position="555"/>
    </location>
</feature>
<dbReference type="FunFam" id="3.30.160.60:FF:000075">
    <property type="entry name" value="Putative zinc finger protein 536"/>
    <property type="match status" value="1"/>
</dbReference>
<feature type="domain" description="C2H2-type" evidence="13">
    <location>
        <begin position="141"/>
        <end position="168"/>
    </location>
</feature>
<gene>
    <name evidence="14" type="ORF">F2P81_011250</name>
</gene>
<feature type="domain" description="C2H2-type" evidence="13">
    <location>
        <begin position="453"/>
        <end position="480"/>
    </location>
</feature>
<evidence type="ECO:0000256" key="12">
    <source>
        <dbReference type="SAM" id="MobiDB-lite"/>
    </source>
</evidence>
<feature type="compositionally biased region" description="Basic and acidic residues" evidence="12">
    <location>
        <begin position="729"/>
        <end position="744"/>
    </location>
</feature>
<dbReference type="PANTHER" id="PTHR45925">
    <property type="entry name" value="ZINC FINGER PROTEIN"/>
    <property type="match status" value="1"/>
</dbReference>
<evidence type="ECO:0000313" key="15">
    <source>
        <dbReference type="Proteomes" id="UP000438429"/>
    </source>
</evidence>
<keyword evidence="6" id="KW-0862">Zinc</keyword>
<evidence type="ECO:0000259" key="13">
    <source>
        <dbReference type="PROSITE" id="PS50157"/>
    </source>
</evidence>
<dbReference type="GO" id="GO:0005634">
    <property type="term" value="C:nucleus"/>
    <property type="evidence" value="ECO:0007669"/>
    <property type="project" value="UniProtKB-SubCell"/>
</dbReference>
<dbReference type="Pfam" id="PF00096">
    <property type="entry name" value="zf-C2H2"/>
    <property type="match status" value="2"/>
</dbReference>
<feature type="compositionally biased region" description="Basic and acidic residues" evidence="12">
    <location>
        <begin position="220"/>
        <end position="236"/>
    </location>
</feature>
<comment type="subcellular location">
    <subcellularLocation>
        <location evidence="1">Nucleus</location>
    </subcellularLocation>
</comment>
<evidence type="ECO:0000256" key="1">
    <source>
        <dbReference type="ARBA" id="ARBA00004123"/>
    </source>
</evidence>
<dbReference type="FunFam" id="3.30.160.60:FF:000965">
    <property type="entry name" value="Neurotrophin receptor-interacting factor homolog"/>
    <property type="match status" value="1"/>
</dbReference>
<feature type="domain" description="C2H2-type" evidence="13">
    <location>
        <begin position="199"/>
        <end position="226"/>
    </location>
</feature>
<dbReference type="EMBL" id="VEVO01000010">
    <property type="protein sequence ID" value="KAF0035938.1"/>
    <property type="molecule type" value="Genomic_DNA"/>
</dbReference>
<sequence>MPTHSLLPFVESPDGLAQDILISNSANIPGPGSSMTPHTTNLEKQCGGGSPLSCMFCDQTFIHQDELGPHVLTQHPTTFFEPTVLRVEAEFRIPGERERPKPSSLPNKKEEVHSCIVCGQVSQDAGELEAHMRKHKDYFTYCCNICGRRFREPWFLKNHMKMHVKPGARSKAQQDQETLATVNGIAQDPAPEPAVTVYKICMVCGFFFPDHDSLVEHSKVHNREAEHGKDKDKENTDTSTESLPDQETFLRGLNLRPRAVGNSLQHERSSKWIPQLDPYSTYQAWQLATKGKIAVGPNNIKDIGQEASTDIEDCNSDKEELHHVWSECQGDKAGKEGLGRELQSQPAAETPGPQRRSLMQKDKGKERPTTCEECQRTFRTYHQLVLHSRVHKRERNGVGGESPTSACADGKMPRVAKSPSSLEAAEEGSEGAALSENLDSGDGGFDRSKVRSKACSYCGKTFRSSYYLTVHLRTHTGEKPFKCAYCDYAAAQKTSLKYHLDRRHKNKPYVEIPSRPVPSPPSSSDGKPKDGPGARSCADGSPESKFDGAGGKLGMPLMQMNGEHSKLIQAKSTYLPTDDVLIKCPLPVNPKREKEDIKEENYEGPLNLSLKVSVPHSAEHGKALIPIACLYCAYTTMYPEVLMMHKRLTHKDKADSTRKNGFGGSSKQKRSTGCPPALDGKDVSPLPMFERRHPRRTKSPPPQPVKPGEKTPVNPPQPHGLKRSPVHAPPHDVVQETQRHRQNIDPHPSQESSRYTELMRKSNPGSKYVLDLPGPPDRFSERSYSDVIWHSEAARLCLSSRFGSLPQMDFGESSNKRLKYSVPTGREADVGERPGFRGPTADGSGRLIVSARAAKTASQKSGPSTLPEMAIGGVLDSEWSMMNLLRPYTPTDLASLYHSTSSSASHGGLSNPRAERGLPLAARSESSLGLRRLWKPEIILARYDSVVGVNLQLLNYLYRQFEEDKWMDRFVKLKKHTMPDMAIILHISMLRRKHRARAAAAEEQCSLQFRTASDDLKML</sequence>
<evidence type="ECO:0000256" key="5">
    <source>
        <dbReference type="ARBA" id="ARBA00022771"/>
    </source>
</evidence>
<comment type="similarity">
    <text evidence="2">Belongs to the krueppel C2H2-type zinc-finger protein family.</text>
</comment>
<evidence type="ECO:0000256" key="4">
    <source>
        <dbReference type="ARBA" id="ARBA00022737"/>
    </source>
</evidence>
<evidence type="ECO:0000256" key="3">
    <source>
        <dbReference type="ARBA" id="ARBA00022723"/>
    </source>
</evidence>
<feature type="compositionally biased region" description="Basic and acidic residues" evidence="12">
    <location>
        <begin position="826"/>
        <end position="835"/>
    </location>
</feature>
<keyword evidence="5 11" id="KW-0863">Zinc-finger</keyword>
<dbReference type="Gene3D" id="3.30.160.60">
    <property type="entry name" value="Classic Zinc Finger"/>
    <property type="match status" value="4"/>
</dbReference>
<dbReference type="GO" id="GO:0000978">
    <property type="term" value="F:RNA polymerase II cis-regulatory region sequence-specific DNA binding"/>
    <property type="evidence" value="ECO:0007669"/>
    <property type="project" value="TreeGrafter"/>
</dbReference>
<proteinExistence type="inferred from homology"/>
<feature type="domain" description="C2H2-type" evidence="13">
    <location>
        <begin position="369"/>
        <end position="396"/>
    </location>
</feature>
<evidence type="ECO:0000256" key="11">
    <source>
        <dbReference type="PROSITE-ProRule" id="PRU00042"/>
    </source>
</evidence>
<dbReference type="PANTHER" id="PTHR45925:SF4">
    <property type="entry name" value="ZINC FINGER PROTEIN 217"/>
    <property type="match status" value="1"/>
</dbReference>
<comment type="caution">
    <text evidence="14">The sequence shown here is derived from an EMBL/GenBank/DDBJ whole genome shotgun (WGS) entry which is preliminary data.</text>
</comment>
<evidence type="ECO:0000313" key="14">
    <source>
        <dbReference type="EMBL" id="KAF0035938.1"/>
    </source>
</evidence>
<keyword evidence="9" id="KW-0804">Transcription</keyword>
<reference evidence="14 15" key="1">
    <citation type="submission" date="2019-06" db="EMBL/GenBank/DDBJ databases">
        <title>Draft genomes of female and male turbot (Scophthalmus maximus).</title>
        <authorList>
            <person name="Xu H."/>
            <person name="Xu X.-W."/>
            <person name="Shao C."/>
            <person name="Chen S."/>
        </authorList>
    </citation>
    <scope>NUCLEOTIDE SEQUENCE [LARGE SCALE GENOMIC DNA]</scope>
    <source>
        <strain evidence="14">Ysfricsl-2016a</strain>
        <tissue evidence="14">Blood</tissue>
    </source>
</reference>
<protein>
    <recommendedName>
        <fullName evidence="13">C2H2-type domain-containing protein</fullName>
    </recommendedName>
</protein>
<keyword evidence="4" id="KW-0677">Repeat</keyword>
<dbReference type="GO" id="GO:0008270">
    <property type="term" value="F:zinc ion binding"/>
    <property type="evidence" value="ECO:0007669"/>
    <property type="project" value="UniProtKB-KW"/>
</dbReference>
<dbReference type="AlphaFoldDB" id="A0A6A4SUZ2"/>
<organism evidence="14 15">
    <name type="scientific">Scophthalmus maximus</name>
    <name type="common">Turbot</name>
    <name type="synonym">Psetta maxima</name>
    <dbReference type="NCBI Taxonomy" id="52904"/>
    <lineage>
        <taxon>Eukaryota</taxon>
        <taxon>Metazoa</taxon>
        <taxon>Chordata</taxon>
        <taxon>Craniata</taxon>
        <taxon>Vertebrata</taxon>
        <taxon>Euteleostomi</taxon>
        <taxon>Actinopterygii</taxon>
        <taxon>Neopterygii</taxon>
        <taxon>Teleostei</taxon>
        <taxon>Neoteleostei</taxon>
        <taxon>Acanthomorphata</taxon>
        <taxon>Carangaria</taxon>
        <taxon>Pleuronectiformes</taxon>
        <taxon>Pleuronectoidei</taxon>
        <taxon>Scophthalmidae</taxon>
        <taxon>Scophthalmus</taxon>
    </lineage>
</organism>
<feature type="region of interest" description="Disordered" evidence="12">
    <location>
        <begin position="220"/>
        <end position="247"/>
    </location>
</feature>
<feature type="compositionally biased region" description="Basic and acidic residues" evidence="12">
    <location>
        <begin position="359"/>
        <end position="371"/>
    </location>
</feature>
<dbReference type="PROSITE" id="PS00028">
    <property type="entry name" value="ZINC_FINGER_C2H2_1"/>
    <property type="match status" value="5"/>
</dbReference>
<feature type="region of interest" description="Disordered" evidence="12">
    <location>
        <begin position="824"/>
        <end position="845"/>
    </location>
</feature>
<feature type="region of interest" description="Disordered" evidence="12">
    <location>
        <begin position="651"/>
        <end position="774"/>
    </location>
</feature>
<evidence type="ECO:0000256" key="6">
    <source>
        <dbReference type="ARBA" id="ARBA00022833"/>
    </source>
</evidence>
<feature type="region of interest" description="Disordered" evidence="12">
    <location>
        <begin position="389"/>
        <end position="445"/>
    </location>
</feature>
<dbReference type="InterPro" id="IPR013087">
    <property type="entry name" value="Znf_C2H2_type"/>
</dbReference>
<dbReference type="SMART" id="SM00355">
    <property type="entry name" value="ZnF_C2H2"/>
    <property type="match status" value="8"/>
</dbReference>
<keyword evidence="10" id="KW-0539">Nucleus</keyword>
<keyword evidence="8" id="KW-0238">DNA-binding</keyword>
<dbReference type="GO" id="GO:0000981">
    <property type="term" value="F:DNA-binding transcription factor activity, RNA polymerase II-specific"/>
    <property type="evidence" value="ECO:0007669"/>
    <property type="project" value="TreeGrafter"/>
</dbReference>
<evidence type="ECO:0000256" key="9">
    <source>
        <dbReference type="ARBA" id="ARBA00023163"/>
    </source>
</evidence>
<dbReference type="Proteomes" id="UP000438429">
    <property type="component" value="Unassembled WGS sequence"/>
</dbReference>